<dbReference type="PANTHER" id="PTHR34698">
    <property type="entry name" value="5-OXOPROLINASE SUBUNIT B"/>
    <property type="match status" value="1"/>
</dbReference>
<keyword evidence="3" id="KW-0067">ATP-binding</keyword>
<evidence type="ECO:0000259" key="4">
    <source>
        <dbReference type="SMART" id="SM00796"/>
    </source>
</evidence>
<dbReference type="Gene3D" id="3.30.1360.40">
    <property type="match status" value="1"/>
</dbReference>
<evidence type="ECO:0000256" key="1">
    <source>
        <dbReference type="ARBA" id="ARBA00022741"/>
    </source>
</evidence>
<sequence length="304" mass="34443">MTARLGVLTEPPRGTHYTFGGDEWIVVQLSEAMSLDVNLKAQVLTRALAEKALPGIVEICLSNASYMVRIDPDVVRPTVLVEQLRELEAAHSDFRSITLRTRIVDVPVLFEDEWTAATVQRFRDRHQRPDLTDLEFAAELNGYGSTDEFIDAMVSAPALVSMIGFVPTVPWGYQLVPEERQIEVPKYVRPRTFSPERAFAWGGAFSAIYPVDGAGGYQLFGMCPAPIVQPEQTLHDFRESFAFPRPGDLFNYRRIEREEFDEIRARVTEGSFRYRLAELDFTPAEWFARPDETVAAMQELLYGA</sequence>
<dbReference type="InterPro" id="IPR010016">
    <property type="entry name" value="PxpB"/>
</dbReference>
<evidence type="ECO:0000256" key="3">
    <source>
        <dbReference type="ARBA" id="ARBA00022840"/>
    </source>
</evidence>
<evidence type="ECO:0000313" key="5">
    <source>
        <dbReference type="EMBL" id="MFC5810146.1"/>
    </source>
</evidence>
<dbReference type="SUPFAM" id="SSF50891">
    <property type="entry name" value="Cyclophilin-like"/>
    <property type="match status" value="1"/>
</dbReference>
<dbReference type="SMART" id="SM00796">
    <property type="entry name" value="AHS1"/>
    <property type="match status" value="1"/>
</dbReference>
<evidence type="ECO:0000313" key="6">
    <source>
        <dbReference type="Proteomes" id="UP001596112"/>
    </source>
</evidence>
<dbReference type="RefSeq" id="WP_272172241.1">
    <property type="nucleotide sequence ID" value="NZ_JAQOSL010000048.1"/>
</dbReference>
<keyword evidence="2 5" id="KW-0378">Hydrolase</keyword>
<dbReference type="SUPFAM" id="SSF160467">
    <property type="entry name" value="PH0987 N-terminal domain-like"/>
    <property type="match status" value="1"/>
</dbReference>
<proteinExistence type="predicted"/>
<dbReference type="PANTHER" id="PTHR34698:SF2">
    <property type="entry name" value="5-OXOPROLINASE SUBUNIT B"/>
    <property type="match status" value="1"/>
</dbReference>
<dbReference type="Gene3D" id="2.40.100.10">
    <property type="entry name" value="Cyclophilin-like"/>
    <property type="match status" value="1"/>
</dbReference>
<keyword evidence="6" id="KW-1185">Reference proteome</keyword>
<dbReference type="InterPro" id="IPR029000">
    <property type="entry name" value="Cyclophilin-like_dom_sf"/>
</dbReference>
<evidence type="ECO:0000256" key="2">
    <source>
        <dbReference type="ARBA" id="ARBA00022801"/>
    </source>
</evidence>
<dbReference type="Pfam" id="PF02682">
    <property type="entry name" value="CT_C_D"/>
    <property type="match status" value="1"/>
</dbReference>
<dbReference type="GO" id="GO:0016787">
    <property type="term" value="F:hydrolase activity"/>
    <property type="evidence" value="ECO:0007669"/>
    <property type="project" value="UniProtKB-KW"/>
</dbReference>
<dbReference type="Proteomes" id="UP001596112">
    <property type="component" value="Unassembled WGS sequence"/>
</dbReference>
<feature type="domain" description="Carboxyltransferase" evidence="4">
    <location>
        <begin position="15"/>
        <end position="244"/>
    </location>
</feature>
<organism evidence="5 6">
    <name type="scientific">Streptomyces heilongjiangensis</name>
    <dbReference type="NCBI Taxonomy" id="945052"/>
    <lineage>
        <taxon>Bacteria</taxon>
        <taxon>Bacillati</taxon>
        <taxon>Actinomycetota</taxon>
        <taxon>Actinomycetes</taxon>
        <taxon>Kitasatosporales</taxon>
        <taxon>Streptomycetaceae</taxon>
        <taxon>Streptomyces</taxon>
    </lineage>
</organism>
<protein>
    <submittedName>
        <fullName evidence="5">Allophanate hydrolase subunit 1</fullName>
    </submittedName>
</protein>
<dbReference type="InterPro" id="IPR003833">
    <property type="entry name" value="CT_C_D"/>
</dbReference>
<gene>
    <name evidence="5" type="ORF">ACFQGO_22020</name>
</gene>
<accession>A0ABW1BBD4</accession>
<name>A0ABW1BBD4_9ACTN</name>
<comment type="caution">
    <text evidence="5">The sequence shown here is derived from an EMBL/GenBank/DDBJ whole genome shotgun (WGS) entry which is preliminary data.</text>
</comment>
<keyword evidence="1" id="KW-0547">Nucleotide-binding</keyword>
<reference evidence="6" key="1">
    <citation type="journal article" date="2019" name="Int. J. Syst. Evol. Microbiol.">
        <title>The Global Catalogue of Microorganisms (GCM) 10K type strain sequencing project: providing services to taxonomists for standard genome sequencing and annotation.</title>
        <authorList>
            <consortium name="The Broad Institute Genomics Platform"/>
            <consortium name="The Broad Institute Genome Sequencing Center for Infectious Disease"/>
            <person name="Wu L."/>
            <person name="Ma J."/>
        </authorList>
    </citation>
    <scope>NUCLEOTIDE SEQUENCE [LARGE SCALE GENOMIC DNA]</scope>
    <source>
        <strain evidence="6">JCM 9918</strain>
    </source>
</reference>
<dbReference type="EMBL" id="JBHSNZ010000015">
    <property type="protein sequence ID" value="MFC5810146.1"/>
    <property type="molecule type" value="Genomic_DNA"/>
</dbReference>